<reference evidence="1" key="1">
    <citation type="submission" date="2023-01" db="EMBL/GenBank/DDBJ databases">
        <title>Whole genome sequence of Paucibacter sp. S2-9 isolated from pond sediment.</title>
        <authorList>
            <person name="Jung J.Y."/>
        </authorList>
    </citation>
    <scope>NUCLEOTIDE SEQUENCE</scope>
    <source>
        <strain evidence="1">S2-9</strain>
    </source>
</reference>
<dbReference type="EMBL" id="CP116346">
    <property type="protein sequence ID" value="WIT12245.1"/>
    <property type="molecule type" value="Genomic_DNA"/>
</dbReference>
<keyword evidence="2" id="KW-1185">Reference proteome</keyword>
<accession>A0AA95SPE2</accession>
<sequence length="112" mass="12515">MVSMTRAELEGALGLPDRVNAAQYGAQQQDQLIYYRNGRTLYVYTKNGIVTAIQDTEGGGPAYQPAAKRCASSREIRDIEIRMSEIANRGNDRLQAELQKQLHTGKTCQWPV</sequence>
<name>A0AA95SPE2_9BURK</name>
<gene>
    <name evidence="1" type="ORF">PFX98_01180</name>
</gene>
<evidence type="ECO:0000313" key="2">
    <source>
        <dbReference type="Proteomes" id="UP001177769"/>
    </source>
</evidence>
<proteinExistence type="predicted"/>
<protein>
    <submittedName>
        <fullName evidence="1">Uncharacterized protein</fullName>
    </submittedName>
</protein>
<dbReference type="Proteomes" id="UP001177769">
    <property type="component" value="Chromosome"/>
</dbReference>
<dbReference type="KEGG" id="pais:PFX98_01180"/>
<evidence type="ECO:0000313" key="1">
    <source>
        <dbReference type="EMBL" id="WIT12245.1"/>
    </source>
</evidence>
<dbReference type="RefSeq" id="WP_285233338.1">
    <property type="nucleotide sequence ID" value="NZ_CP116346.1"/>
</dbReference>
<organism evidence="1 2">
    <name type="scientific">Paucibacter sediminis</name>
    <dbReference type="NCBI Taxonomy" id="3019553"/>
    <lineage>
        <taxon>Bacteria</taxon>
        <taxon>Pseudomonadati</taxon>
        <taxon>Pseudomonadota</taxon>
        <taxon>Betaproteobacteria</taxon>
        <taxon>Burkholderiales</taxon>
        <taxon>Sphaerotilaceae</taxon>
        <taxon>Roseateles</taxon>
    </lineage>
</organism>
<dbReference type="AlphaFoldDB" id="A0AA95SPE2"/>